<feature type="non-terminal residue" evidence="2">
    <location>
        <position position="1"/>
    </location>
</feature>
<gene>
    <name evidence="2" type="ORF">B1A_20318</name>
</gene>
<sequence length="87" mass="9872">HCMRTELVTTRKRQATELLADIERDRRPIPITQHGLPGAYPVDVRSCQAQQQRLAVLEGSARGELAVAQRCTVSHTQARTRLARWLK</sequence>
<name>T0Y638_9ZZZZ</name>
<reference evidence="2" key="2">
    <citation type="journal article" date="2014" name="ISME J.">
        <title>Microbial stratification in low pH oxic and suboxic macroscopic growths along an acid mine drainage.</title>
        <authorList>
            <person name="Mendez-Garcia C."/>
            <person name="Mesa V."/>
            <person name="Sprenger R.R."/>
            <person name="Richter M."/>
            <person name="Diez M.S."/>
            <person name="Solano J."/>
            <person name="Bargiela R."/>
            <person name="Golyshina O.V."/>
            <person name="Manteca A."/>
            <person name="Ramos J.L."/>
            <person name="Gallego J.R."/>
            <person name="Llorente I."/>
            <person name="Martins Dos Santos V.A."/>
            <person name="Jensen O.N."/>
            <person name="Pelaez A.I."/>
            <person name="Sanchez J."/>
            <person name="Ferrer M."/>
        </authorList>
    </citation>
    <scope>NUCLEOTIDE SEQUENCE</scope>
</reference>
<accession>T0Y638</accession>
<organism evidence="2">
    <name type="scientific">mine drainage metagenome</name>
    <dbReference type="NCBI Taxonomy" id="410659"/>
    <lineage>
        <taxon>unclassified sequences</taxon>
        <taxon>metagenomes</taxon>
        <taxon>ecological metagenomes</taxon>
    </lineage>
</organism>
<evidence type="ECO:0000256" key="1">
    <source>
        <dbReference type="ARBA" id="ARBA00009981"/>
    </source>
</evidence>
<dbReference type="AlphaFoldDB" id="T0Y638"/>
<dbReference type="EMBL" id="AUZX01014994">
    <property type="protein sequence ID" value="EQD30581.1"/>
    <property type="molecule type" value="Genomic_DNA"/>
</dbReference>
<proteinExistence type="inferred from homology"/>
<reference evidence="2" key="1">
    <citation type="submission" date="2013-08" db="EMBL/GenBank/DDBJ databases">
        <authorList>
            <person name="Mendez C."/>
            <person name="Richter M."/>
            <person name="Ferrer M."/>
            <person name="Sanchez J."/>
        </authorList>
    </citation>
    <scope>NUCLEOTIDE SEQUENCE</scope>
</reference>
<protein>
    <submittedName>
        <fullName evidence="2">Antitoxin of toxin-antitoxin stability system</fullName>
    </submittedName>
</protein>
<comment type="similarity">
    <text evidence="1">Belongs to the phD/YefM antitoxin family.</text>
</comment>
<dbReference type="InterPro" id="IPR036165">
    <property type="entry name" value="YefM-like_sf"/>
</dbReference>
<evidence type="ECO:0000313" key="2">
    <source>
        <dbReference type="EMBL" id="EQD30581.1"/>
    </source>
</evidence>
<dbReference type="SUPFAM" id="SSF143120">
    <property type="entry name" value="YefM-like"/>
    <property type="match status" value="1"/>
</dbReference>
<comment type="caution">
    <text evidence="2">The sequence shown here is derived from an EMBL/GenBank/DDBJ whole genome shotgun (WGS) entry which is preliminary data.</text>
</comment>